<keyword evidence="1" id="KW-0472">Membrane</keyword>
<comment type="caution">
    <text evidence="2">The sequence shown here is derived from an EMBL/GenBank/DDBJ whole genome shotgun (WGS) entry which is preliminary data.</text>
</comment>
<accession>A0A327Z804</accession>
<evidence type="ECO:0000256" key="1">
    <source>
        <dbReference type="SAM" id="Phobius"/>
    </source>
</evidence>
<keyword evidence="1" id="KW-1133">Transmembrane helix</keyword>
<name>A0A327Z804_9ACTN</name>
<dbReference type="OrthoDB" id="9852424at2"/>
<dbReference type="EMBL" id="QLMJ01000015">
    <property type="protein sequence ID" value="RAK31450.1"/>
    <property type="molecule type" value="Genomic_DNA"/>
</dbReference>
<evidence type="ECO:0000313" key="2">
    <source>
        <dbReference type="EMBL" id="RAK31450.1"/>
    </source>
</evidence>
<evidence type="ECO:0000313" key="3">
    <source>
        <dbReference type="Proteomes" id="UP000249341"/>
    </source>
</evidence>
<protein>
    <submittedName>
        <fullName evidence="2">Uncharacterized protein</fullName>
    </submittedName>
</protein>
<organism evidence="2 3">
    <name type="scientific">Actinoplanes lutulentus</name>
    <dbReference type="NCBI Taxonomy" id="1287878"/>
    <lineage>
        <taxon>Bacteria</taxon>
        <taxon>Bacillati</taxon>
        <taxon>Actinomycetota</taxon>
        <taxon>Actinomycetes</taxon>
        <taxon>Micromonosporales</taxon>
        <taxon>Micromonosporaceae</taxon>
        <taxon>Actinoplanes</taxon>
    </lineage>
</organism>
<keyword evidence="1" id="KW-0812">Transmembrane</keyword>
<dbReference type="Proteomes" id="UP000249341">
    <property type="component" value="Unassembled WGS sequence"/>
</dbReference>
<dbReference type="AlphaFoldDB" id="A0A327Z804"/>
<feature type="transmembrane region" description="Helical" evidence="1">
    <location>
        <begin position="216"/>
        <end position="235"/>
    </location>
</feature>
<keyword evidence="3" id="KW-1185">Reference proteome</keyword>
<reference evidence="2 3" key="1">
    <citation type="submission" date="2018-06" db="EMBL/GenBank/DDBJ databases">
        <title>Genomic Encyclopedia of Type Strains, Phase III (KMG-III): the genomes of soil and plant-associated and newly described type strains.</title>
        <authorList>
            <person name="Whitman W."/>
        </authorList>
    </citation>
    <scope>NUCLEOTIDE SEQUENCE [LARGE SCALE GENOMIC DNA]</scope>
    <source>
        <strain evidence="2 3">CGMCC 4.7090</strain>
    </source>
</reference>
<proteinExistence type="predicted"/>
<feature type="transmembrane region" description="Helical" evidence="1">
    <location>
        <begin position="175"/>
        <end position="196"/>
    </location>
</feature>
<feature type="transmembrane region" description="Helical" evidence="1">
    <location>
        <begin position="144"/>
        <end position="163"/>
    </location>
</feature>
<sequence length="257" mass="27828">MAVIAGAWLGSAAALIAWHRTAPALPDKAWGEAFTRALIPDARDVEITLIPQIAEYEERSVQEERFGFAFFGGDDYYAGQLIIEAHAAFPEADPVLAQWGWENITRLPDGDVQAFATDWTLWMTRLYADDETIEISVYRRTPEVVVWVTSAAWLAGAGWGFAVGRRAGATTLGRWGLGLSAPAGILSTMVIGFQAFNGADVMPAIPWDPYMYWGPRPLSIVGLVLLLSVVVKWVGRSGARIDGGRPAADGPAAPWPG</sequence>
<dbReference type="RefSeq" id="WP_111652353.1">
    <property type="nucleotide sequence ID" value="NZ_JACHWI010000015.1"/>
</dbReference>
<gene>
    <name evidence="2" type="ORF">B0I29_115257</name>
</gene>